<gene>
    <name evidence="2" type="ORF">SAMN05421684_7137</name>
</gene>
<protein>
    <submittedName>
        <fullName evidence="2">Pilus assembly protein Flp/PilA</fullName>
    </submittedName>
</protein>
<sequence length="67" mass="7298">MIEKIKRFAERRNRDRGASATEYALILGFIVTALIVVLAVFGPSIARTFDKACKGVAPTDTCRVATP</sequence>
<keyword evidence="1" id="KW-0812">Transmembrane</keyword>
<accession>A0A1H3UGA8</accession>
<dbReference type="Proteomes" id="UP000199632">
    <property type="component" value="Unassembled WGS sequence"/>
</dbReference>
<dbReference type="AlphaFoldDB" id="A0A1H3UGA8"/>
<reference evidence="3" key="1">
    <citation type="submission" date="2016-10" db="EMBL/GenBank/DDBJ databases">
        <authorList>
            <person name="Varghese N."/>
            <person name="Submissions S."/>
        </authorList>
    </citation>
    <scope>NUCLEOTIDE SEQUENCE [LARGE SCALE GENOMIC DNA]</scope>
    <source>
        <strain evidence="3">DSM 44718</strain>
    </source>
</reference>
<dbReference type="EMBL" id="FNQB01000004">
    <property type="protein sequence ID" value="SDZ60905.1"/>
    <property type="molecule type" value="Genomic_DNA"/>
</dbReference>
<feature type="transmembrane region" description="Helical" evidence="1">
    <location>
        <begin position="20"/>
        <end position="41"/>
    </location>
</feature>
<keyword evidence="3" id="KW-1185">Reference proteome</keyword>
<evidence type="ECO:0000256" key="1">
    <source>
        <dbReference type="SAM" id="Phobius"/>
    </source>
</evidence>
<dbReference type="STRING" id="137265.SAMN05421684_7137"/>
<name>A0A1H3UGA8_9ACTN</name>
<dbReference type="RefSeq" id="WP_089251905.1">
    <property type="nucleotide sequence ID" value="NZ_BOND01000005.1"/>
</dbReference>
<evidence type="ECO:0000313" key="2">
    <source>
        <dbReference type="EMBL" id="SDZ60905.1"/>
    </source>
</evidence>
<dbReference type="OrthoDB" id="5121461at2"/>
<evidence type="ECO:0000313" key="3">
    <source>
        <dbReference type="Proteomes" id="UP000199632"/>
    </source>
</evidence>
<proteinExistence type="predicted"/>
<organism evidence="2 3">
    <name type="scientific">Asanoa ishikariensis</name>
    <dbReference type="NCBI Taxonomy" id="137265"/>
    <lineage>
        <taxon>Bacteria</taxon>
        <taxon>Bacillati</taxon>
        <taxon>Actinomycetota</taxon>
        <taxon>Actinomycetes</taxon>
        <taxon>Micromonosporales</taxon>
        <taxon>Micromonosporaceae</taxon>
        <taxon>Asanoa</taxon>
    </lineage>
</organism>
<keyword evidence="1" id="KW-0472">Membrane</keyword>
<keyword evidence="1" id="KW-1133">Transmembrane helix</keyword>